<evidence type="ECO:0000256" key="2">
    <source>
        <dbReference type="ARBA" id="ARBA00023015"/>
    </source>
</evidence>
<dbReference type="GO" id="GO:0003700">
    <property type="term" value="F:DNA-binding transcription factor activity"/>
    <property type="evidence" value="ECO:0007669"/>
    <property type="project" value="InterPro"/>
</dbReference>
<evidence type="ECO:0000313" key="7">
    <source>
        <dbReference type="Proteomes" id="UP000823963"/>
    </source>
</evidence>
<organism evidence="6 7">
    <name type="scientific">Candidatus Ligilactobacillus excrementigallinarum</name>
    <dbReference type="NCBI Taxonomy" id="2838641"/>
    <lineage>
        <taxon>Bacteria</taxon>
        <taxon>Bacillati</taxon>
        <taxon>Bacillota</taxon>
        <taxon>Bacilli</taxon>
        <taxon>Lactobacillales</taxon>
        <taxon>Lactobacillaceae</taxon>
        <taxon>Ligilactobacillus</taxon>
    </lineage>
</organism>
<keyword evidence="3" id="KW-0238">DNA-binding</keyword>
<dbReference type="PROSITE" id="PS50931">
    <property type="entry name" value="HTH_LYSR"/>
    <property type="match status" value="1"/>
</dbReference>
<name>A0A9D2AAE1_9LACO</name>
<dbReference type="PANTHER" id="PTHR30346">
    <property type="entry name" value="TRANSCRIPTIONAL DUAL REGULATOR HCAR-RELATED"/>
    <property type="match status" value="1"/>
</dbReference>
<dbReference type="EMBL" id="DXFP01000052">
    <property type="protein sequence ID" value="HIX02201.1"/>
    <property type="molecule type" value="Genomic_DNA"/>
</dbReference>
<dbReference type="SUPFAM" id="SSF53850">
    <property type="entry name" value="Periplasmic binding protein-like II"/>
    <property type="match status" value="1"/>
</dbReference>
<sequence>MNLKQLEYFVVVAEEKQVTAAAKRLNIAQPPLSYQLKQLEKDLGVQLITRTSHGIELTSAGIMLEKYTKQVLDLVNVARHKVQNVNGGTLGILRIGATSTSGGILPNEKVAKMTASYPDVKFEIREGNTYELLDLLRQNLIDAAIVRTPFNTESLDIRYFNAESMVAVIPEKFANEQLLAKQHLKLEQLQTLPLVVYRRFKTIINDSFEHRGLKSFFAVECDDARTAIRCAESQLGVALIPETCAQRYAHTNVELIPVAHSAWQTQLALVWKKQKQSAILQRFINAYADDTIDGKEKG</sequence>
<proteinExistence type="inferred from homology"/>
<dbReference type="CDD" id="cd05466">
    <property type="entry name" value="PBP2_LTTR_substrate"/>
    <property type="match status" value="1"/>
</dbReference>
<dbReference type="GO" id="GO:0003677">
    <property type="term" value="F:DNA binding"/>
    <property type="evidence" value="ECO:0007669"/>
    <property type="project" value="UniProtKB-KW"/>
</dbReference>
<gene>
    <name evidence="6" type="ORF">H9861_05550</name>
</gene>
<evidence type="ECO:0000256" key="4">
    <source>
        <dbReference type="ARBA" id="ARBA00023163"/>
    </source>
</evidence>
<comment type="caution">
    <text evidence="6">The sequence shown here is derived from an EMBL/GenBank/DDBJ whole genome shotgun (WGS) entry which is preliminary data.</text>
</comment>
<keyword evidence="2" id="KW-0805">Transcription regulation</keyword>
<protein>
    <submittedName>
        <fullName evidence="6">LysR family transcriptional regulator</fullName>
    </submittedName>
</protein>
<dbReference type="InterPro" id="IPR000847">
    <property type="entry name" value="LysR_HTH_N"/>
</dbReference>
<dbReference type="PANTHER" id="PTHR30346:SF28">
    <property type="entry name" value="HTH-TYPE TRANSCRIPTIONAL REGULATOR CYNR"/>
    <property type="match status" value="1"/>
</dbReference>
<evidence type="ECO:0000256" key="3">
    <source>
        <dbReference type="ARBA" id="ARBA00023125"/>
    </source>
</evidence>
<comment type="similarity">
    <text evidence="1">Belongs to the LysR transcriptional regulatory family.</text>
</comment>
<accession>A0A9D2AAE1</accession>
<dbReference type="InterPro" id="IPR005119">
    <property type="entry name" value="LysR_subst-bd"/>
</dbReference>
<keyword evidence="4" id="KW-0804">Transcription</keyword>
<dbReference type="SUPFAM" id="SSF46785">
    <property type="entry name" value="Winged helix' DNA-binding domain"/>
    <property type="match status" value="1"/>
</dbReference>
<dbReference type="Gene3D" id="1.10.10.10">
    <property type="entry name" value="Winged helix-like DNA-binding domain superfamily/Winged helix DNA-binding domain"/>
    <property type="match status" value="1"/>
</dbReference>
<evidence type="ECO:0000256" key="1">
    <source>
        <dbReference type="ARBA" id="ARBA00009437"/>
    </source>
</evidence>
<dbReference type="PRINTS" id="PR00039">
    <property type="entry name" value="HTHLYSR"/>
</dbReference>
<dbReference type="FunFam" id="1.10.10.10:FF:000001">
    <property type="entry name" value="LysR family transcriptional regulator"/>
    <property type="match status" value="1"/>
</dbReference>
<dbReference type="Gene3D" id="3.40.190.290">
    <property type="match status" value="1"/>
</dbReference>
<reference evidence="6" key="2">
    <citation type="submission" date="2021-04" db="EMBL/GenBank/DDBJ databases">
        <authorList>
            <person name="Gilroy R."/>
        </authorList>
    </citation>
    <scope>NUCLEOTIDE SEQUENCE</scope>
    <source>
        <strain evidence="6">6627</strain>
    </source>
</reference>
<evidence type="ECO:0000313" key="6">
    <source>
        <dbReference type="EMBL" id="HIX02201.1"/>
    </source>
</evidence>
<reference evidence="6" key="1">
    <citation type="journal article" date="2021" name="PeerJ">
        <title>Extensive microbial diversity within the chicken gut microbiome revealed by metagenomics and culture.</title>
        <authorList>
            <person name="Gilroy R."/>
            <person name="Ravi A."/>
            <person name="Getino M."/>
            <person name="Pursley I."/>
            <person name="Horton D.L."/>
            <person name="Alikhan N.F."/>
            <person name="Baker D."/>
            <person name="Gharbi K."/>
            <person name="Hall N."/>
            <person name="Watson M."/>
            <person name="Adriaenssens E.M."/>
            <person name="Foster-Nyarko E."/>
            <person name="Jarju S."/>
            <person name="Secka A."/>
            <person name="Antonio M."/>
            <person name="Oren A."/>
            <person name="Chaudhuri R.R."/>
            <person name="La Ragione R."/>
            <person name="Hildebrand F."/>
            <person name="Pallen M.J."/>
        </authorList>
    </citation>
    <scope>NUCLEOTIDE SEQUENCE</scope>
    <source>
        <strain evidence="6">6627</strain>
    </source>
</reference>
<evidence type="ECO:0000259" key="5">
    <source>
        <dbReference type="PROSITE" id="PS50931"/>
    </source>
</evidence>
<dbReference type="GO" id="GO:0032993">
    <property type="term" value="C:protein-DNA complex"/>
    <property type="evidence" value="ECO:0007669"/>
    <property type="project" value="TreeGrafter"/>
</dbReference>
<dbReference type="AlphaFoldDB" id="A0A9D2AAE1"/>
<dbReference type="InterPro" id="IPR036390">
    <property type="entry name" value="WH_DNA-bd_sf"/>
</dbReference>
<dbReference type="Pfam" id="PF00126">
    <property type="entry name" value="HTH_1"/>
    <property type="match status" value="1"/>
</dbReference>
<feature type="domain" description="HTH lysR-type" evidence="5">
    <location>
        <begin position="1"/>
        <end position="58"/>
    </location>
</feature>
<dbReference type="Pfam" id="PF03466">
    <property type="entry name" value="LysR_substrate"/>
    <property type="match status" value="1"/>
</dbReference>
<dbReference type="Proteomes" id="UP000823963">
    <property type="component" value="Unassembled WGS sequence"/>
</dbReference>
<dbReference type="InterPro" id="IPR036388">
    <property type="entry name" value="WH-like_DNA-bd_sf"/>
</dbReference>